<proteinExistence type="predicted"/>
<sequence length="58" mass="6622">MTVMSPNTAVTRLTLLPTAPRTRGADEPKIRRYRLAAVRPERAAREADRFGHLKRAYD</sequence>
<organism evidence="1">
    <name type="scientific">Paraconexibacter sp. AEG42_29</name>
    <dbReference type="NCBI Taxonomy" id="2997339"/>
    <lineage>
        <taxon>Bacteria</taxon>
        <taxon>Bacillati</taxon>
        <taxon>Actinomycetota</taxon>
        <taxon>Thermoleophilia</taxon>
        <taxon>Solirubrobacterales</taxon>
        <taxon>Paraconexibacteraceae</taxon>
        <taxon>Paraconexibacter</taxon>
    </lineage>
</organism>
<dbReference type="EMBL" id="CP114014">
    <property type="protein sequence ID" value="XAY05497.1"/>
    <property type="molecule type" value="Genomic_DNA"/>
</dbReference>
<evidence type="ECO:0000313" key="1">
    <source>
        <dbReference type="EMBL" id="XAY05497.1"/>
    </source>
</evidence>
<protein>
    <recommendedName>
        <fullName evidence="2">J domain-containing protein</fullName>
    </recommendedName>
</protein>
<accession>A0AAU7AV50</accession>
<dbReference type="KEGG" id="parq:DSM112329_02350"/>
<gene>
    <name evidence="1" type="ORF">DSM112329_02350</name>
</gene>
<evidence type="ECO:0008006" key="2">
    <source>
        <dbReference type="Google" id="ProtNLM"/>
    </source>
</evidence>
<reference evidence="1" key="1">
    <citation type="submission" date="2022-12" db="EMBL/GenBank/DDBJ databases">
        <title>Paraconexibacter alkalitolerans sp. nov. and Baekduia alba sp. nov., isolated from soil and emended description of the genera Paraconexibacter (Chun et al., 2020) and Baekduia (An et al., 2020).</title>
        <authorList>
            <person name="Vieira S."/>
            <person name="Huber K.J."/>
            <person name="Geppert A."/>
            <person name="Wolf J."/>
            <person name="Neumann-Schaal M."/>
            <person name="Muesken M."/>
            <person name="Overmann J."/>
        </authorList>
    </citation>
    <scope>NUCLEOTIDE SEQUENCE</scope>
    <source>
        <strain evidence="1">AEG42_29</strain>
    </source>
</reference>
<name>A0AAU7AV50_9ACTN</name>
<dbReference type="AlphaFoldDB" id="A0AAU7AV50"/>